<evidence type="ECO:0000313" key="2">
    <source>
        <dbReference type="Proteomes" id="UP000028719"/>
    </source>
</evidence>
<dbReference type="RefSeq" id="WP_034744641.1">
    <property type="nucleotide sequence ID" value="NZ_JPRI01000004.1"/>
</dbReference>
<organism evidence="1 2">
    <name type="scientific">Chryseobacterium vrystaatense</name>
    <dbReference type="NCBI Taxonomy" id="307480"/>
    <lineage>
        <taxon>Bacteria</taxon>
        <taxon>Pseudomonadati</taxon>
        <taxon>Bacteroidota</taxon>
        <taxon>Flavobacteriia</taxon>
        <taxon>Flavobacteriales</taxon>
        <taxon>Weeksellaceae</taxon>
        <taxon>Chryseobacterium group</taxon>
        <taxon>Chryseobacterium</taxon>
    </lineage>
</organism>
<protein>
    <submittedName>
        <fullName evidence="1">Uncharacterized protein</fullName>
    </submittedName>
</protein>
<keyword evidence="2" id="KW-1185">Reference proteome</keyword>
<accession>A0ABR4ULH3</accession>
<sequence length="106" mass="11150">MTVSSKFTIADQNISSIPNVMFGLVDGTTNNWVMCFSVPSSYMKGDFGTAINTVGTANTFLGICQLTAGKTYYFGATGGLTLLSNVSASSGTGFGSYFEIQLLNNN</sequence>
<name>A0ABR4ULH3_9FLAO</name>
<dbReference type="Proteomes" id="UP000028719">
    <property type="component" value="Unassembled WGS sequence"/>
</dbReference>
<proteinExistence type="predicted"/>
<dbReference type="EMBL" id="JPRI01000004">
    <property type="protein sequence ID" value="KFF25778.1"/>
    <property type="molecule type" value="Genomic_DNA"/>
</dbReference>
<reference evidence="1 2" key="1">
    <citation type="submission" date="2014-07" db="EMBL/GenBank/DDBJ databases">
        <title>Genome of Chryseobacterium vrystaatense LMG 22846.</title>
        <authorList>
            <person name="Pipes S.E."/>
            <person name="Stropko S.J."/>
            <person name="Newman J.D."/>
        </authorList>
    </citation>
    <scope>NUCLEOTIDE SEQUENCE [LARGE SCALE GENOMIC DNA]</scope>
    <source>
        <strain evidence="1 2">LMG 22846</strain>
    </source>
</reference>
<evidence type="ECO:0000313" key="1">
    <source>
        <dbReference type="EMBL" id="KFF25778.1"/>
    </source>
</evidence>
<comment type="caution">
    <text evidence="1">The sequence shown here is derived from an EMBL/GenBank/DDBJ whole genome shotgun (WGS) entry which is preliminary data.</text>
</comment>
<gene>
    <name evidence="1" type="ORF">IW16_12940</name>
</gene>